<reference evidence="2" key="1">
    <citation type="submission" date="2022-12" db="EMBL/GenBank/DDBJ databases">
        <authorList>
            <person name="Voronina O.L."/>
            <person name="Kunda M.S."/>
            <person name="Ryzhova N."/>
            <person name="Aksenova E.I."/>
        </authorList>
    </citation>
    <scope>NUCLEOTIDE SEQUENCE</scope>
    <source>
        <strain evidence="2">SCCH136:Ach223948</strain>
    </source>
</reference>
<comment type="caution">
    <text evidence="2">The sequence shown here is derived from an EMBL/GenBank/DDBJ whole genome shotgun (WGS) entry which is preliminary data.</text>
</comment>
<dbReference type="InterPro" id="IPR023302">
    <property type="entry name" value="Pept_S9A_N"/>
</dbReference>
<dbReference type="InterPro" id="IPR051167">
    <property type="entry name" value="Prolyl_oligopep/macrocyclase"/>
</dbReference>
<dbReference type="Pfam" id="PF02897">
    <property type="entry name" value="Peptidase_S9_N"/>
    <property type="match status" value="1"/>
</dbReference>
<dbReference type="AlphaFoldDB" id="A0A9X3L3R7"/>
<dbReference type="Proteomes" id="UP001141992">
    <property type="component" value="Unassembled WGS sequence"/>
</dbReference>
<proteinExistence type="predicted"/>
<sequence length="253" mass="28718">MTLFALRRPRLAPLIAALAWPMFLSLPFILAHAQEAAMSTITYPDTRRTDDADVLFGKRIADPYRWLENDVRHDQAVADWVQAQNALTTRYLDTLPGRAVFRQRLDALYDHERIGAPHKRGGRYFYTRNPGLQNQAVLHVRDGLNAPERTLIDPNNWSADGATALAEWAVSEDGQRLAYAVQDGGTDWRTIKVLDVDTGKILADEVKWARFTQISWKHDGSGFFYSRYPEPQDKQAFQAGVSNHAETSHALER</sequence>
<dbReference type="GO" id="GO:0005829">
    <property type="term" value="C:cytosol"/>
    <property type="evidence" value="ECO:0007669"/>
    <property type="project" value="TreeGrafter"/>
</dbReference>
<organism evidence="2 3">
    <name type="scientific">Alcaligenes xylosoxydans xylosoxydans</name>
    <name type="common">Achromobacter xylosoxidans</name>
    <dbReference type="NCBI Taxonomy" id="85698"/>
    <lineage>
        <taxon>Bacteria</taxon>
        <taxon>Pseudomonadati</taxon>
        <taxon>Pseudomonadota</taxon>
        <taxon>Betaproteobacteria</taxon>
        <taxon>Burkholderiales</taxon>
        <taxon>Alcaligenaceae</taxon>
        <taxon>Achromobacter</taxon>
    </lineage>
</organism>
<dbReference type="PANTHER" id="PTHR42881">
    <property type="entry name" value="PROLYL ENDOPEPTIDASE"/>
    <property type="match status" value="1"/>
</dbReference>
<evidence type="ECO:0000259" key="1">
    <source>
        <dbReference type="Pfam" id="PF02897"/>
    </source>
</evidence>
<feature type="domain" description="Peptidase S9A N-terminal" evidence="1">
    <location>
        <begin position="44"/>
        <end position="238"/>
    </location>
</feature>
<dbReference type="SUPFAM" id="SSF50993">
    <property type="entry name" value="Peptidase/esterase 'gauge' domain"/>
    <property type="match status" value="1"/>
</dbReference>
<protein>
    <recommendedName>
        <fullName evidence="1">Peptidase S9A N-terminal domain-containing protein</fullName>
    </recommendedName>
</protein>
<dbReference type="Gene3D" id="2.130.10.120">
    <property type="entry name" value="Prolyl oligopeptidase, N-terminal domain"/>
    <property type="match status" value="1"/>
</dbReference>
<name>A0A9X3L3R7_ALCXX</name>
<dbReference type="RefSeq" id="WP_269865492.1">
    <property type="nucleotide sequence ID" value="NZ_JAPZVI010000038.1"/>
</dbReference>
<accession>A0A9X3L3R7</accession>
<evidence type="ECO:0000313" key="3">
    <source>
        <dbReference type="Proteomes" id="UP001141992"/>
    </source>
</evidence>
<dbReference type="GO" id="GO:0004252">
    <property type="term" value="F:serine-type endopeptidase activity"/>
    <property type="evidence" value="ECO:0007669"/>
    <property type="project" value="InterPro"/>
</dbReference>
<gene>
    <name evidence="2" type="ORF">O9570_28080</name>
</gene>
<dbReference type="PANTHER" id="PTHR42881:SF2">
    <property type="entry name" value="PROLYL ENDOPEPTIDASE"/>
    <property type="match status" value="1"/>
</dbReference>
<dbReference type="EMBL" id="JAPZVI010000038">
    <property type="protein sequence ID" value="MCZ8405340.1"/>
    <property type="molecule type" value="Genomic_DNA"/>
</dbReference>
<evidence type="ECO:0000313" key="2">
    <source>
        <dbReference type="EMBL" id="MCZ8405340.1"/>
    </source>
</evidence>
<dbReference type="GO" id="GO:0070012">
    <property type="term" value="F:oligopeptidase activity"/>
    <property type="evidence" value="ECO:0007669"/>
    <property type="project" value="TreeGrafter"/>
</dbReference>